<dbReference type="EMBL" id="PDNB01000125">
    <property type="protein sequence ID" value="PGH05495.1"/>
    <property type="molecule type" value="Genomic_DNA"/>
</dbReference>
<feature type="compositionally biased region" description="Polar residues" evidence="1">
    <location>
        <begin position="367"/>
        <end position="379"/>
    </location>
</feature>
<dbReference type="InterPro" id="IPR000219">
    <property type="entry name" value="DH_dom"/>
</dbReference>
<dbReference type="STRING" id="1447875.A0A2B7X954"/>
<dbReference type="Gene3D" id="1.20.900.10">
    <property type="entry name" value="Dbl homology (DH) domain"/>
    <property type="match status" value="1"/>
</dbReference>
<feature type="compositionally biased region" description="Basic and acidic residues" evidence="1">
    <location>
        <begin position="32"/>
        <end position="44"/>
    </location>
</feature>
<feature type="compositionally biased region" description="Low complexity" evidence="1">
    <location>
        <begin position="510"/>
        <end position="519"/>
    </location>
</feature>
<feature type="domain" description="DH" evidence="2">
    <location>
        <begin position="1176"/>
        <end position="1400"/>
    </location>
</feature>
<feature type="compositionally biased region" description="Polar residues" evidence="1">
    <location>
        <begin position="1707"/>
        <end position="1731"/>
    </location>
</feature>
<comment type="caution">
    <text evidence="3">The sequence shown here is derived from an EMBL/GenBank/DDBJ whole genome shotgun (WGS) entry which is preliminary data.</text>
</comment>
<dbReference type="PANTHER" id="PTHR22834:SF20">
    <property type="entry name" value="SH3 DOMAIN-CONTAINING PROTEIN"/>
    <property type="match status" value="1"/>
</dbReference>
<dbReference type="PANTHER" id="PTHR22834">
    <property type="entry name" value="NUCLEAR FUSION PROTEIN FUS2"/>
    <property type="match status" value="1"/>
</dbReference>
<dbReference type="GO" id="GO:0032955">
    <property type="term" value="P:regulation of division septum assembly"/>
    <property type="evidence" value="ECO:0007669"/>
    <property type="project" value="TreeGrafter"/>
</dbReference>
<dbReference type="GO" id="GO:0031991">
    <property type="term" value="P:regulation of actomyosin contractile ring contraction"/>
    <property type="evidence" value="ECO:0007669"/>
    <property type="project" value="TreeGrafter"/>
</dbReference>
<dbReference type="InterPro" id="IPR035899">
    <property type="entry name" value="DBL_dom_sf"/>
</dbReference>
<feature type="compositionally biased region" description="Polar residues" evidence="1">
    <location>
        <begin position="537"/>
        <end position="547"/>
    </location>
</feature>
<dbReference type="Pfam" id="PF00621">
    <property type="entry name" value="RhoGEF"/>
    <property type="match status" value="1"/>
</dbReference>
<dbReference type="FunFam" id="1.20.900.10:FF:000053">
    <property type="entry name" value="Rho guanyl nucleotide exchange factor, putative"/>
    <property type="match status" value="1"/>
</dbReference>
<feature type="compositionally biased region" description="Basic and acidic residues" evidence="1">
    <location>
        <begin position="614"/>
        <end position="631"/>
    </location>
</feature>
<feature type="region of interest" description="Disordered" evidence="1">
    <location>
        <begin position="581"/>
        <end position="662"/>
    </location>
</feature>
<dbReference type="InterPro" id="IPR027267">
    <property type="entry name" value="AH/BAR_dom_sf"/>
</dbReference>
<dbReference type="CDD" id="cd00160">
    <property type="entry name" value="RhoGEF"/>
    <property type="match status" value="1"/>
</dbReference>
<evidence type="ECO:0000313" key="4">
    <source>
        <dbReference type="Proteomes" id="UP000223968"/>
    </source>
</evidence>
<feature type="compositionally biased region" description="Low complexity" evidence="1">
    <location>
        <begin position="1792"/>
        <end position="1810"/>
    </location>
</feature>
<evidence type="ECO:0000313" key="3">
    <source>
        <dbReference type="EMBL" id="PGH05495.1"/>
    </source>
</evidence>
<keyword evidence="4" id="KW-1185">Reference proteome</keyword>
<evidence type="ECO:0000256" key="1">
    <source>
        <dbReference type="SAM" id="MobiDB-lite"/>
    </source>
</evidence>
<name>A0A2B7X954_9EURO</name>
<dbReference type="PROSITE" id="PS50010">
    <property type="entry name" value="DH_2"/>
    <property type="match status" value="1"/>
</dbReference>
<feature type="region of interest" description="Disordered" evidence="1">
    <location>
        <begin position="1254"/>
        <end position="1286"/>
    </location>
</feature>
<dbReference type="PROSITE" id="PS00741">
    <property type="entry name" value="DH_1"/>
    <property type="match status" value="1"/>
</dbReference>
<feature type="region of interest" description="Disordered" evidence="1">
    <location>
        <begin position="785"/>
        <end position="891"/>
    </location>
</feature>
<dbReference type="GO" id="GO:0005085">
    <property type="term" value="F:guanyl-nucleotide exchange factor activity"/>
    <property type="evidence" value="ECO:0007669"/>
    <property type="project" value="InterPro"/>
</dbReference>
<dbReference type="GO" id="GO:0035556">
    <property type="term" value="P:intracellular signal transduction"/>
    <property type="evidence" value="ECO:0007669"/>
    <property type="project" value="InterPro"/>
</dbReference>
<feature type="compositionally biased region" description="Low complexity" evidence="1">
    <location>
        <begin position="47"/>
        <end position="64"/>
    </location>
</feature>
<feature type="compositionally biased region" description="Polar residues" evidence="1">
    <location>
        <begin position="1737"/>
        <end position="1768"/>
    </location>
</feature>
<accession>A0A2B7X954</accession>
<gene>
    <name evidence="3" type="ORF">AJ79_06802</name>
</gene>
<feature type="compositionally biased region" description="Basic and acidic residues" evidence="1">
    <location>
        <begin position="802"/>
        <end position="812"/>
    </location>
</feature>
<feature type="region of interest" description="Disordered" evidence="1">
    <location>
        <begin position="750"/>
        <end position="771"/>
    </location>
</feature>
<feature type="region of interest" description="Disordered" evidence="1">
    <location>
        <begin position="1684"/>
        <end position="1820"/>
    </location>
</feature>
<feature type="compositionally biased region" description="Low complexity" evidence="1">
    <location>
        <begin position="458"/>
        <end position="469"/>
    </location>
</feature>
<feature type="region of interest" description="Disordered" evidence="1">
    <location>
        <begin position="21"/>
        <end position="190"/>
    </location>
</feature>
<feature type="compositionally biased region" description="Polar residues" evidence="1">
    <location>
        <begin position="836"/>
        <end position="874"/>
    </location>
</feature>
<feature type="region of interest" description="Disordered" evidence="1">
    <location>
        <begin position="1836"/>
        <end position="1864"/>
    </location>
</feature>
<feature type="compositionally biased region" description="Polar residues" evidence="1">
    <location>
        <begin position="229"/>
        <end position="239"/>
    </location>
</feature>
<dbReference type="GO" id="GO:0005737">
    <property type="term" value="C:cytoplasm"/>
    <property type="evidence" value="ECO:0007669"/>
    <property type="project" value="TreeGrafter"/>
</dbReference>
<reference evidence="3 4" key="1">
    <citation type="submission" date="2017-10" db="EMBL/GenBank/DDBJ databases">
        <title>Comparative genomics in systemic dimorphic fungi from Ajellomycetaceae.</title>
        <authorList>
            <person name="Munoz J.F."/>
            <person name="Mcewen J.G."/>
            <person name="Clay O.K."/>
            <person name="Cuomo C.A."/>
        </authorList>
    </citation>
    <scope>NUCLEOTIDE SEQUENCE [LARGE SCALE GENOMIC DNA]</scope>
    <source>
        <strain evidence="3 4">UAMH5409</strain>
    </source>
</reference>
<evidence type="ECO:0000259" key="2">
    <source>
        <dbReference type="PROSITE" id="PS50010"/>
    </source>
</evidence>
<feature type="compositionally biased region" description="Polar residues" evidence="1">
    <location>
        <begin position="73"/>
        <end position="82"/>
    </location>
</feature>
<feature type="compositionally biased region" description="Polar residues" evidence="1">
    <location>
        <begin position="400"/>
        <end position="416"/>
    </location>
</feature>
<dbReference type="CDD" id="cd07589">
    <property type="entry name" value="BAR_DNMBP"/>
    <property type="match status" value="1"/>
</dbReference>
<feature type="region of interest" description="Disordered" evidence="1">
    <location>
        <begin position="391"/>
        <end position="568"/>
    </location>
</feature>
<feature type="compositionally biased region" description="Low complexity" evidence="1">
    <location>
        <begin position="814"/>
        <end position="825"/>
    </location>
</feature>
<feature type="compositionally biased region" description="Polar residues" evidence="1">
    <location>
        <begin position="124"/>
        <end position="136"/>
    </location>
</feature>
<feature type="compositionally biased region" description="Pro residues" evidence="1">
    <location>
        <begin position="1057"/>
        <end position="1072"/>
    </location>
</feature>
<feature type="region of interest" description="Disordered" evidence="1">
    <location>
        <begin position="346"/>
        <end position="379"/>
    </location>
</feature>
<dbReference type="SMART" id="SM00325">
    <property type="entry name" value="RhoGEF"/>
    <property type="match status" value="1"/>
</dbReference>
<feature type="compositionally biased region" description="Polar residues" evidence="1">
    <location>
        <begin position="1263"/>
        <end position="1278"/>
    </location>
</feature>
<feature type="compositionally biased region" description="Low complexity" evidence="1">
    <location>
        <begin position="1694"/>
        <end position="1706"/>
    </location>
</feature>
<dbReference type="Gene3D" id="1.20.1270.60">
    <property type="entry name" value="Arfaptin homology (AH) domain/BAR domain"/>
    <property type="match status" value="1"/>
</dbReference>
<proteinExistence type="predicted"/>
<feature type="compositionally biased region" description="Low complexity" evidence="1">
    <location>
        <begin position="754"/>
        <end position="764"/>
    </location>
</feature>
<dbReference type="OrthoDB" id="10256089at2759"/>
<feature type="compositionally biased region" description="Polar residues" evidence="1">
    <location>
        <begin position="1684"/>
        <end position="1693"/>
    </location>
</feature>
<dbReference type="InterPro" id="IPR051492">
    <property type="entry name" value="Dynamin-Rho_GEF"/>
</dbReference>
<dbReference type="Proteomes" id="UP000223968">
    <property type="component" value="Unassembled WGS sequence"/>
</dbReference>
<organism evidence="3 4">
    <name type="scientific">Helicocarpus griseus UAMH5409</name>
    <dbReference type="NCBI Taxonomy" id="1447875"/>
    <lineage>
        <taxon>Eukaryota</taxon>
        <taxon>Fungi</taxon>
        <taxon>Dikarya</taxon>
        <taxon>Ascomycota</taxon>
        <taxon>Pezizomycotina</taxon>
        <taxon>Eurotiomycetes</taxon>
        <taxon>Eurotiomycetidae</taxon>
        <taxon>Onygenales</taxon>
        <taxon>Ajellomycetaceae</taxon>
        <taxon>Helicocarpus</taxon>
    </lineage>
</organism>
<dbReference type="SUPFAM" id="SSF48065">
    <property type="entry name" value="DBL homology domain (DH-domain)"/>
    <property type="match status" value="1"/>
</dbReference>
<feature type="region of interest" description="Disordered" evidence="1">
    <location>
        <begin position="1008"/>
        <end position="1175"/>
    </location>
</feature>
<feature type="region of interest" description="Disordered" evidence="1">
    <location>
        <begin position="204"/>
        <end position="305"/>
    </location>
</feature>
<feature type="compositionally biased region" description="Polar residues" evidence="1">
    <location>
        <begin position="1126"/>
        <end position="1138"/>
    </location>
</feature>
<dbReference type="SUPFAM" id="SSF103657">
    <property type="entry name" value="BAR/IMD domain-like"/>
    <property type="match status" value="1"/>
</dbReference>
<feature type="compositionally biased region" description="Basic and acidic residues" evidence="1">
    <location>
        <begin position="875"/>
        <end position="888"/>
    </location>
</feature>
<feature type="compositionally biased region" description="Low complexity" evidence="1">
    <location>
        <begin position="1139"/>
        <end position="1158"/>
    </location>
</feature>
<dbReference type="InterPro" id="IPR001331">
    <property type="entry name" value="GDS_CDC24_CS"/>
</dbReference>
<feature type="compositionally biased region" description="Pro residues" evidence="1">
    <location>
        <begin position="1082"/>
        <end position="1095"/>
    </location>
</feature>
<sequence length="1955" mass="215056">MSANEVEHNYDSLNHHLHSFHHPAQNSQFPPIDRDGELDHDTEISHPSSPLSSNLPLLPATTYIPSPPSTSPRQLSLNTNFADLNFKRHHPTNGEASPDPREFYLQYSDPFGGDGPPPPAFDGNMTSASYLKKSNGSPGGYHDPSPTSHRPPFFTRTRQHRSSSSSSFSKGPLFNNSRPGSISPSVPRNRQSSLKELVDKFNQNFDQVPPRPPGSLTTSRDHSPAPRDSTYSRVTGSQQHTHHRSPPRIRIPGRQSSIGFGDGAPHPFGLPPARRPLFGEIITTQPQPGFHGRDNPSPRWRRGSDGSMHTPNPMFLDIPVEPDSALSPSSPTAWYLGYTPGLDTINTSTHPVTHRRSRSDLTAKPSPFTTTTSESQNSNMGIKLDSVGLQSAPAVGSQPKPYSQSQSRIPVSTRRFSQTSDSGGSSPSTRANSAMGRHNVQVTLPPKGMSALPKRSPKNSPSSKHPPTSLKVTSPTRHHRGHGQGSHLGPERSPTLNAYISAPPPKKSPPLRSSRPRQPVSTATTSASRARVVDRVSSLQNQSTASSRDPRPSRTKSRRLPELGNVDFAARRQKIQQAFNKTVEENAKKEERAVQRRQLVREKEASNASKMSRPSREESKLEPHSNKEGDKSSVAVQGRSDSPDVGDEQEAFVTPDEGRSPEMANDLAEHIQNNRRVTFDQDNSYSAMQLVETPNDHLPIPRSQTPCSDIAPASAVTVDTDITTFDQEPQTDSPQPSSQLHRTVLSQIMQMRESSPSSSASSDTYSERDDKESIQIMLRRSHYFDESQYNSSDNIDPCEGIDGFRSDGDRRRWSMSSWSSSIQDRQSMDCPLGRVTESSPDTNAQLSMSTAESSRTPQPPSSQLRLDSPTTGERVSQRDINDHRKDPTSQDVRYSTQMMQQYPDLAKQGGWNSKRVTQLFLQELGFEGSHLLKSDFGVATRVQPGPPPPRDDAVPKTDGLNEDPVIVPESINVPISEYVQHRASLNFRDDWENASPSVTDWMHLAAEESATNSPSAAREGAETPRLSGPKVTPINEPTEGLGLSIHVQSPQDDDSPTIPPPPLPNHSPPPIPASTGASAHQLPPPALHPPEPPSPSIYSNYPPSSVIPPVPQIPAEHAPSVRSSEEPSLNQTGLTPSPQTLASSATSQDQSSVDQASVEAPVQKSSPSPEQRRLKKRRHVIKELVDTEHTFGQDMTVVVDIYKGTSSSCLDLSQDDIKTLFGNSDQVVQFSMDFQDCLKRAAKSVYVLPQSHRWQSKRGKSAPASNSAADNQPNPSLETSDDEKDRQTTIGQVFVENIQRMEKVYSEYLKNHDAANRTLEVLLRKKNVNIWLKECRDWAVDLTMAWDLDSLLVKPVQRIVKYPLLLTELLSATPPDHPDHAALTNALRETTSISVRINDMKKRADVVGQVVSGRKRKESDVRAGLSKAFGRRTEKIKAHVGITDMFADKEFVVLSQRFGDNFFQLQLIMRDVELYTTEVQTSIKKFHDYVLAIESYIGVAPSNYPELESKWCRFRLAVKDVLTVALVDHVSSVRKSVIAPMITLLKLHDGPQRVMQKRNKRLMDYVRYKTLKDRGDKADKKTTEQGEQFIALNVTLKEELPKLFALTGKLTEACLNNFVEIQKTWLSLIEKRLGYIIERIPQDLEQLKAHWSADFSFSDAQVLSLGICNGSILADVANVAGFSSPSASNGADGSSSRRPSTVNSSSIQNPSTHRATSLEQGSSPKVSQDFSFGSPGSFMQSPQTDGANQQQNGSQAFSNGRVRTNSGFSGRASGVSDVSNPPLLPSMTALMNSNGTRPSSSTGSGSIRPSDASPSLPQLSLDTPMLQDFLSDPLMAINNRSAPPDPALHPSSPTAPRASSFFSSAMPMTDSPEVATLAEEEQNKDPAVLFLVASLFEFNIDRARREAGYPYLTYVAGEIFDVIGEKGDLWLARNQDDPTQQVGWIWTKHFSKLAA</sequence>
<protein>
    <recommendedName>
        <fullName evidence="2">DH domain-containing protein</fullName>
    </recommendedName>
</protein>
<feature type="compositionally biased region" description="Polar residues" evidence="1">
    <location>
        <begin position="174"/>
        <end position="190"/>
    </location>
</feature>
<feature type="compositionally biased region" description="Basic and acidic residues" evidence="1">
    <location>
        <begin position="582"/>
        <end position="605"/>
    </location>
</feature>
<feature type="compositionally biased region" description="Low complexity" evidence="1">
    <location>
        <begin position="417"/>
        <end position="429"/>
    </location>
</feature>